<keyword evidence="2" id="KW-1185">Reference proteome</keyword>
<sequence>MISTRKLLRIARKWQNNAAIGRISHENTNTIACSSSSPVAEKGQFVVYTADQKRYSFPIAYLNIFRELLLMAEEDFGLPSDGPITLPCEAVFMEYLISLTKRGATKDIEKALLISICS</sequence>
<reference evidence="2" key="1">
    <citation type="journal article" date="2023" name="Nat. Plants">
        <title>Single-cell RNA sequencing provides a high-resolution roadmap for understanding the multicellular compartmentation of specialized metabolism.</title>
        <authorList>
            <person name="Sun S."/>
            <person name="Shen X."/>
            <person name="Li Y."/>
            <person name="Li Y."/>
            <person name="Wang S."/>
            <person name="Li R."/>
            <person name="Zhang H."/>
            <person name="Shen G."/>
            <person name="Guo B."/>
            <person name="Wei J."/>
            <person name="Xu J."/>
            <person name="St-Pierre B."/>
            <person name="Chen S."/>
            <person name="Sun C."/>
        </authorList>
    </citation>
    <scope>NUCLEOTIDE SEQUENCE [LARGE SCALE GENOMIC DNA]</scope>
</reference>
<dbReference type="Proteomes" id="UP001060085">
    <property type="component" value="Linkage Group LG04"/>
</dbReference>
<gene>
    <name evidence="1" type="ORF">M9H77_18904</name>
</gene>
<dbReference type="EMBL" id="CM044704">
    <property type="protein sequence ID" value="KAI5669051.1"/>
    <property type="molecule type" value="Genomic_DNA"/>
</dbReference>
<evidence type="ECO:0000313" key="2">
    <source>
        <dbReference type="Proteomes" id="UP001060085"/>
    </source>
</evidence>
<comment type="caution">
    <text evidence="1">The sequence shown here is derived from an EMBL/GenBank/DDBJ whole genome shotgun (WGS) entry which is preliminary data.</text>
</comment>
<proteinExistence type="predicted"/>
<name>A0ACC0B8R6_CATRO</name>
<organism evidence="1 2">
    <name type="scientific">Catharanthus roseus</name>
    <name type="common">Madagascar periwinkle</name>
    <name type="synonym">Vinca rosea</name>
    <dbReference type="NCBI Taxonomy" id="4058"/>
    <lineage>
        <taxon>Eukaryota</taxon>
        <taxon>Viridiplantae</taxon>
        <taxon>Streptophyta</taxon>
        <taxon>Embryophyta</taxon>
        <taxon>Tracheophyta</taxon>
        <taxon>Spermatophyta</taxon>
        <taxon>Magnoliopsida</taxon>
        <taxon>eudicotyledons</taxon>
        <taxon>Gunneridae</taxon>
        <taxon>Pentapetalae</taxon>
        <taxon>asterids</taxon>
        <taxon>lamiids</taxon>
        <taxon>Gentianales</taxon>
        <taxon>Apocynaceae</taxon>
        <taxon>Rauvolfioideae</taxon>
        <taxon>Vinceae</taxon>
        <taxon>Catharanthinae</taxon>
        <taxon>Catharanthus</taxon>
    </lineage>
</organism>
<protein>
    <submittedName>
        <fullName evidence="1">Uncharacterized protein</fullName>
    </submittedName>
</protein>
<evidence type="ECO:0000313" key="1">
    <source>
        <dbReference type="EMBL" id="KAI5669051.1"/>
    </source>
</evidence>
<accession>A0ACC0B8R6</accession>